<reference evidence="1 2" key="1">
    <citation type="journal article" date="2022" name="Nat. Ecol. Evol.">
        <title>A masculinizing supergene underlies an exaggerated male reproductive morph in a spider.</title>
        <authorList>
            <person name="Hendrickx F."/>
            <person name="De Corte Z."/>
            <person name="Sonet G."/>
            <person name="Van Belleghem S.M."/>
            <person name="Kostlbacher S."/>
            <person name="Vangestel C."/>
        </authorList>
    </citation>
    <scope>NUCLEOTIDE SEQUENCE [LARGE SCALE GENOMIC DNA]</scope>
    <source>
        <strain evidence="1">W744_W776</strain>
    </source>
</reference>
<organism evidence="1 2">
    <name type="scientific">Oedothorax gibbosus</name>
    <dbReference type="NCBI Taxonomy" id="931172"/>
    <lineage>
        <taxon>Eukaryota</taxon>
        <taxon>Metazoa</taxon>
        <taxon>Ecdysozoa</taxon>
        <taxon>Arthropoda</taxon>
        <taxon>Chelicerata</taxon>
        <taxon>Arachnida</taxon>
        <taxon>Araneae</taxon>
        <taxon>Araneomorphae</taxon>
        <taxon>Entelegynae</taxon>
        <taxon>Araneoidea</taxon>
        <taxon>Linyphiidae</taxon>
        <taxon>Erigoninae</taxon>
        <taxon>Oedothorax</taxon>
    </lineage>
</organism>
<gene>
    <name evidence="1" type="ORF">JTE90_024687</name>
</gene>
<accession>A0AAV6U9B9</accession>
<protein>
    <submittedName>
        <fullName evidence="1">Uncharacterized protein</fullName>
    </submittedName>
</protein>
<name>A0AAV6U9B9_9ARAC</name>
<dbReference type="EMBL" id="JAFNEN010000539">
    <property type="protein sequence ID" value="KAG8180937.1"/>
    <property type="molecule type" value="Genomic_DNA"/>
</dbReference>
<keyword evidence="2" id="KW-1185">Reference proteome</keyword>
<dbReference type="Proteomes" id="UP000827092">
    <property type="component" value="Unassembled WGS sequence"/>
</dbReference>
<evidence type="ECO:0000313" key="1">
    <source>
        <dbReference type="EMBL" id="KAG8180937.1"/>
    </source>
</evidence>
<sequence length="80" mass="9316">MLSSDAVPTIFDFAVNSTIGTKVQRKAPKKRSLSMEDDLPEASSAIPKKKRLCYFWILMRQMSHPPLMHRSYCRYPRLRS</sequence>
<dbReference type="AlphaFoldDB" id="A0AAV6U9B9"/>
<comment type="caution">
    <text evidence="1">The sequence shown here is derived from an EMBL/GenBank/DDBJ whole genome shotgun (WGS) entry which is preliminary data.</text>
</comment>
<proteinExistence type="predicted"/>
<evidence type="ECO:0000313" key="2">
    <source>
        <dbReference type="Proteomes" id="UP000827092"/>
    </source>
</evidence>